<feature type="region of interest" description="Disordered" evidence="2">
    <location>
        <begin position="1242"/>
        <end position="1279"/>
    </location>
</feature>
<dbReference type="RefSeq" id="WP_148596488.1">
    <property type="nucleotide sequence ID" value="NZ_CP042997.1"/>
</dbReference>
<dbReference type="OrthoDB" id="108903at2"/>
<dbReference type="Proteomes" id="UP000324233">
    <property type="component" value="Chromosome"/>
</dbReference>
<evidence type="ECO:0000313" key="5">
    <source>
        <dbReference type="Proteomes" id="UP000324233"/>
    </source>
</evidence>
<dbReference type="Gene3D" id="2.140.10.30">
    <property type="entry name" value="Dipeptidylpeptidase IV, N-terminal domain"/>
    <property type="match status" value="1"/>
</dbReference>
<dbReference type="GO" id="GO:0008239">
    <property type="term" value="F:dipeptidyl-peptidase activity"/>
    <property type="evidence" value="ECO:0007669"/>
    <property type="project" value="TreeGrafter"/>
</dbReference>
<dbReference type="GO" id="GO:0008270">
    <property type="term" value="F:zinc ion binding"/>
    <property type="evidence" value="ECO:0007669"/>
    <property type="project" value="InterPro"/>
</dbReference>
<dbReference type="Pfam" id="PF00246">
    <property type="entry name" value="Peptidase_M14"/>
    <property type="match status" value="1"/>
</dbReference>
<dbReference type="Gene3D" id="3.40.50.1820">
    <property type="entry name" value="alpha/beta hydrolase"/>
    <property type="match status" value="1"/>
</dbReference>
<dbReference type="CDD" id="cd06241">
    <property type="entry name" value="M14-like"/>
    <property type="match status" value="1"/>
</dbReference>
<evidence type="ECO:0000256" key="2">
    <source>
        <dbReference type="SAM" id="MobiDB-lite"/>
    </source>
</evidence>
<evidence type="ECO:0000256" key="1">
    <source>
        <dbReference type="PROSITE-ProRule" id="PRU01379"/>
    </source>
</evidence>
<proteinExistence type="inferred from homology"/>
<organism evidence="4 5">
    <name type="scientific">Aquisphaera giovannonii</name>
    <dbReference type="NCBI Taxonomy" id="406548"/>
    <lineage>
        <taxon>Bacteria</taxon>
        <taxon>Pseudomonadati</taxon>
        <taxon>Planctomycetota</taxon>
        <taxon>Planctomycetia</taxon>
        <taxon>Isosphaerales</taxon>
        <taxon>Isosphaeraceae</taxon>
        <taxon>Aquisphaera</taxon>
    </lineage>
</organism>
<dbReference type="PANTHER" id="PTHR11731:SF193">
    <property type="entry name" value="DIPEPTIDYL PEPTIDASE 9"/>
    <property type="match status" value="1"/>
</dbReference>
<dbReference type="PANTHER" id="PTHR11731">
    <property type="entry name" value="PROTEASE FAMILY S9B,C DIPEPTIDYL-PEPTIDASE IV-RELATED"/>
    <property type="match status" value="1"/>
</dbReference>
<dbReference type="EMBL" id="CP042997">
    <property type="protein sequence ID" value="QEH36850.1"/>
    <property type="molecule type" value="Genomic_DNA"/>
</dbReference>
<dbReference type="InterPro" id="IPR001375">
    <property type="entry name" value="Peptidase_S9_cat"/>
</dbReference>
<dbReference type="GO" id="GO:0006508">
    <property type="term" value="P:proteolysis"/>
    <property type="evidence" value="ECO:0007669"/>
    <property type="project" value="InterPro"/>
</dbReference>
<dbReference type="Pfam" id="PF00326">
    <property type="entry name" value="Peptidase_S9"/>
    <property type="match status" value="1"/>
</dbReference>
<dbReference type="GO" id="GO:0004181">
    <property type="term" value="F:metallocarboxypeptidase activity"/>
    <property type="evidence" value="ECO:0007669"/>
    <property type="project" value="InterPro"/>
</dbReference>
<evidence type="ECO:0000259" key="3">
    <source>
        <dbReference type="PROSITE" id="PS52035"/>
    </source>
</evidence>
<dbReference type="SUPFAM" id="SSF53187">
    <property type="entry name" value="Zn-dependent exopeptidases"/>
    <property type="match status" value="1"/>
</dbReference>
<dbReference type="SUPFAM" id="SSF53474">
    <property type="entry name" value="alpha/beta-Hydrolases"/>
    <property type="match status" value="1"/>
</dbReference>
<dbReference type="PROSITE" id="PS52035">
    <property type="entry name" value="PEPTIDASE_M14"/>
    <property type="match status" value="1"/>
</dbReference>
<dbReference type="KEGG" id="agv:OJF2_54350"/>
<dbReference type="GO" id="GO:0008236">
    <property type="term" value="F:serine-type peptidase activity"/>
    <property type="evidence" value="ECO:0007669"/>
    <property type="project" value="InterPro"/>
</dbReference>
<dbReference type="SMART" id="SM00631">
    <property type="entry name" value="Zn_pept"/>
    <property type="match status" value="1"/>
</dbReference>
<sequence length="1279" mass="142324">MLCSFGLAALVLSILADSPPQVDSLQTVAERSGFKATARHGEVMELCRELAKRHPEAAYLTELGRSAEGRPLPLLVLADPPVKSAEEAARSGKLVVLAIGNIHAGEVCGKEALPMLAREILQTPHHPLLKNLIIALAPIYNADGNERVSRDNRPGQVGPEEGMGQRANARGLDLNRDFIKLEAPETRALVDFFNTWKPHLFIDTHTTNGSHHRYTITYEGPKNPAGDPDVIGYARNGFLPRVAGAFEGKTGLHAYYYGNFDRGRTRWTSYPAEGRYGVTYAGMRNRLSVLSEAYAYAPYKDRVLATRDFVRACLETASSSKDEIVRLIREADRKAASSSAQPVTVAIRSEPRPLAKPRPILGFEEREKDGRRVPTDVPKEYAIPLYHDFAPTESVVRPYAYILPAGQARALETLQRHGLDVQELREDVELDIEAYRVDDISRPGPNGWERLDVLELKVTPRGESRRVPAGSYLVRTRQPLGNLAVYLLEPRSEDGLATWKFFEGLKAGEDFPVLRLPQPAAMTLIAAEPPPEKRKRNQPITFDMARGSRGGGSLSGSPVTVTWLDGSHWLQFRDGKQHLVDAASGRSRPFVDEANLVKALSRLPGVDEEAARRIARGSSFDAGRNPSFDMDPARRGFLFDHNDDIYYASFDGKTAVRLTDQPGSEEYAEFSPDGRSVAFIRGFDLHVVDIENPKERALTTGGTDLVRHGIADWVYFEEIYNRRWPGFWWSPDSRRIAFMEYDDGPVGTLTMINDTFSPRKVEQNRYPRSGEPNPRVRLGVVDAAGGAVRWADLSGYSSDAFLISRVGWWADGSAAYACIQDRVQTWLDLVKIDATAASPKPTRLFRDATKAWIADPEPLAFLPDGSFLWQSERDGWKHLYRYAADGTPRGQVTSGEWEVRSLVETKPQGDWIYFTATKDTHTALNLYRKKLDGPLERITRGPGNHSVTVSPDARYFVDTWSDLETPSKVRLHAADGKLVRVVDSEPAHRLKEYRLSPRERVQVRTKDGFLLEGILVLPPDLDPGRKYPVWFMTYGGPHTPTVTDSWAGGRLWDQALASEGFIVFHLDPRSASGKGAVSAWTAYRHLGVRELEDIKEGIAWLKQRPYVDGTRIGMAGHSYGGYMTSYAMTHCDLFAAGIAGAPVTDWHDYDSIYTERFMGLPQDNPDGYDRSSVVKAARDLRGKLLIIHGVVDDNVSVRNSLRLIESLQAANRDFELMVYPGSRHGIFSPHYNRLQIEFIRRTLGGGPRPIGPESTPPPHAPTPTAGTSTAPKVGHGAER</sequence>
<comment type="similarity">
    <text evidence="1">Belongs to the peptidase M14 family.</text>
</comment>
<dbReference type="Gene3D" id="3.40.630.10">
    <property type="entry name" value="Zn peptidases"/>
    <property type="match status" value="1"/>
</dbReference>
<dbReference type="InterPro" id="IPR002469">
    <property type="entry name" value="Peptidase_S9B_N"/>
</dbReference>
<feature type="active site" description="Proton donor/acceptor" evidence="1">
    <location>
        <position position="292"/>
    </location>
</feature>
<evidence type="ECO:0000313" key="4">
    <source>
        <dbReference type="EMBL" id="QEH36850.1"/>
    </source>
</evidence>
<name>A0A5B9WAF9_9BACT</name>
<dbReference type="AlphaFoldDB" id="A0A5B9WAF9"/>
<reference evidence="4 5" key="1">
    <citation type="submission" date="2019-08" db="EMBL/GenBank/DDBJ databases">
        <title>Deep-cultivation of Planctomycetes and their phenomic and genomic characterization uncovers novel biology.</title>
        <authorList>
            <person name="Wiegand S."/>
            <person name="Jogler M."/>
            <person name="Boedeker C."/>
            <person name="Pinto D."/>
            <person name="Vollmers J."/>
            <person name="Rivas-Marin E."/>
            <person name="Kohn T."/>
            <person name="Peeters S.H."/>
            <person name="Heuer A."/>
            <person name="Rast P."/>
            <person name="Oberbeckmann S."/>
            <person name="Bunk B."/>
            <person name="Jeske O."/>
            <person name="Meyerdierks A."/>
            <person name="Storesund J.E."/>
            <person name="Kallscheuer N."/>
            <person name="Luecker S."/>
            <person name="Lage O.M."/>
            <person name="Pohl T."/>
            <person name="Merkel B.J."/>
            <person name="Hornburger P."/>
            <person name="Mueller R.-W."/>
            <person name="Bruemmer F."/>
            <person name="Labrenz M."/>
            <person name="Spormann A.M."/>
            <person name="Op den Camp H."/>
            <person name="Overmann J."/>
            <person name="Amann R."/>
            <person name="Jetten M.S.M."/>
            <person name="Mascher T."/>
            <person name="Medema M.H."/>
            <person name="Devos D.P."/>
            <person name="Kaster A.-K."/>
            <person name="Ovreas L."/>
            <person name="Rohde M."/>
            <person name="Galperin M.Y."/>
            <person name="Jogler C."/>
        </authorList>
    </citation>
    <scope>NUCLEOTIDE SEQUENCE [LARGE SCALE GENOMIC DNA]</scope>
    <source>
        <strain evidence="4 5">OJF2</strain>
    </source>
</reference>
<dbReference type="InterPro" id="IPR029058">
    <property type="entry name" value="AB_hydrolase_fold"/>
</dbReference>
<accession>A0A5B9WAF9</accession>
<keyword evidence="5" id="KW-1185">Reference proteome</keyword>
<dbReference type="InterPro" id="IPR050278">
    <property type="entry name" value="Serine_Prot_S9B/DPPIV"/>
</dbReference>
<feature type="compositionally biased region" description="Low complexity" evidence="2">
    <location>
        <begin position="1262"/>
        <end position="1271"/>
    </location>
</feature>
<feature type="region of interest" description="Disordered" evidence="2">
    <location>
        <begin position="146"/>
        <end position="165"/>
    </location>
</feature>
<feature type="domain" description="Peptidase M14" evidence="3">
    <location>
        <begin position="36"/>
        <end position="317"/>
    </location>
</feature>
<dbReference type="EC" id="3.4.14.12" evidence="4"/>
<dbReference type="InterPro" id="IPR000834">
    <property type="entry name" value="Peptidase_M14"/>
</dbReference>
<gene>
    <name evidence="4" type="primary">ptpA_4</name>
    <name evidence="4" type="ORF">OJF2_54350</name>
</gene>
<keyword evidence="4" id="KW-0378">Hydrolase</keyword>
<protein>
    <submittedName>
        <fullName evidence="4">Prolyl tripeptidyl peptidase</fullName>
        <ecNumber evidence="4">3.4.14.12</ecNumber>
    </submittedName>
</protein>
<dbReference type="Pfam" id="PF00930">
    <property type="entry name" value="DPPIV_N"/>
    <property type="match status" value="1"/>
</dbReference>
<dbReference type="SUPFAM" id="SSF82171">
    <property type="entry name" value="DPP6 N-terminal domain-like"/>
    <property type="match status" value="1"/>
</dbReference>